<proteinExistence type="predicted"/>
<dbReference type="SUPFAM" id="SSF53187">
    <property type="entry name" value="Zn-dependent exopeptidases"/>
    <property type="match status" value="1"/>
</dbReference>
<sequence>MHDDDYGSIYQGDGPILVAAPHIGTFVPEALTLQPAWSAIQGRLADPTGFVLRAVAEARGFTCIAARHHPCIIDCNVPADRRPLSPGLAHANLCRTHTSDGEPLYGQGEGPSEEEIARRVARYWRPYHHALGGELRRLRSVHDHVLLLISHASAWLSPYRQQAGTYDCNVGTHHGSSCDRRLVSALTKTVQHGGRSWVVNGKCADVFPAQHYGMPGSGIHVMEVEFAGNWRKECELEPAVTRTTAALFGVMLDNLLATLETLPKSSGVPHPEPSFNLYG</sequence>
<dbReference type="Gene3D" id="3.40.630.40">
    <property type="entry name" value="Zn-dependent exopeptidases"/>
    <property type="match status" value="1"/>
</dbReference>
<dbReference type="EMBL" id="CP003775">
    <property type="protein sequence ID" value="AFQ51101.1"/>
    <property type="molecule type" value="Genomic_DNA"/>
</dbReference>
<dbReference type="RefSeq" id="WP_014899864.1">
    <property type="nucleotide sequence ID" value="NC_018514.1"/>
</dbReference>
<protein>
    <submittedName>
        <fullName evidence="1">N-formylglutamate amidohydrolase</fullName>
    </submittedName>
</protein>
<reference evidence="1 2" key="1">
    <citation type="journal article" date="2012" name="J. Bacteriol.">
        <title>Complete Genome Sequence of Burkholderia sp. Strain GG4, a Betaproteobacterium That Reduces 3-Oxo-N-Acylhomoserine Lactones and Produces Different N-Acylhomoserine Lactones.</title>
        <authorList>
            <person name="Hong K.W."/>
            <person name="Koh C.L."/>
            <person name="Sam C.K."/>
            <person name="Yin W.F."/>
            <person name="Chan K.G."/>
        </authorList>
    </citation>
    <scope>NUCLEOTIDE SEQUENCE [LARGE SCALE GENOMIC DNA]</scope>
    <source>
        <strain evidence="1 2">GG4</strain>
    </source>
</reference>
<organism evidence="1 2">
    <name type="scientific">Burkholderia cepacia GG4</name>
    <dbReference type="NCBI Taxonomy" id="1009846"/>
    <lineage>
        <taxon>Bacteria</taxon>
        <taxon>Pseudomonadati</taxon>
        <taxon>Pseudomonadota</taxon>
        <taxon>Betaproteobacteria</taxon>
        <taxon>Burkholderiales</taxon>
        <taxon>Burkholderiaceae</taxon>
        <taxon>Burkholderia</taxon>
        <taxon>Burkholderia cepacia complex</taxon>
    </lineage>
</organism>
<evidence type="ECO:0000313" key="2">
    <source>
        <dbReference type="Proteomes" id="UP000032866"/>
    </source>
</evidence>
<dbReference type="Proteomes" id="UP000032866">
    <property type="component" value="Chromosome 2"/>
</dbReference>
<dbReference type="Pfam" id="PF05013">
    <property type="entry name" value="FGase"/>
    <property type="match status" value="1"/>
</dbReference>
<name>A0A9W3PBX9_BURCE</name>
<gene>
    <name evidence="1" type="ORF">GEM_4712</name>
</gene>
<dbReference type="AlphaFoldDB" id="A0A9W3PBX9"/>
<accession>A0A9W3PBX9</accession>
<dbReference type="KEGG" id="bct:GEM_4712"/>
<dbReference type="InterPro" id="IPR007709">
    <property type="entry name" value="N-FG_amidohydro"/>
</dbReference>
<evidence type="ECO:0000313" key="1">
    <source>
        <dbReference type="EMBL" id="AFQ51101.1"/>
    </source>
</evidence>